<dbReference type="GO" id="GO:1902201">
    <property type="term" value="P:negative regulation of bacterial-type flagellum-dependent cell motility"/>
    <property type="evidence" value="ECO:0007669"/>
    <property type="project" value="TreeGrafter"/>
</dbReference>
<dbReference type="EC" id="2.7.7.65" evidence="2"/>
<dbReference type="PANTHER" id="PTHR45138">
    <property type="entry name" value="REGULATORY COMPONENTS OF SENSORY TRANSDUCTION SYSTEM"/>
    <property type="match status" value="1"/>
</dbReference>
<dbReference type="Proteomes" id="UP000030512">
    <property type="component" value="Chromosome"/>
</dbReference>
<gene>
    <name evidence="5" type="ORF">JT25_001390</name>
</gene>
<evidence type="ECO:0000256" key="3">
    <source>
        <dbReference type="ARBA" id="ARBA00034247"/>
    </source>
</evidence>
<evidence type="ECO:0000259" key="4">
    <source>
        <dbReference type="PROSITE" id="PS50887"/>
    </source>
</evidence>
<dbReference type="PROSITE" id="PS50887">
    <property type="entry name" value="GGDEF"/>
    <property type="match status" value="1"/>
</dbReference>
<dbReference type="InterPro" id="IPR029787">
    <property type="entry name" value="Nucleotide_cyclase"/>
</dbReference>
<evidence type="ECO:0000256" key="2">
    <source>
        <dbReference type="ARBA" id="ARBA00012528"/>
    </source>
</evidence>
<evidence type="ECO:0000313" key="6">
    <source>
        <dbReference type="Proteomes" id="UP000030512"/>
    </source>
</evidence>
<dbReference type="OrthoDB" id="9812260at2"/>
<dbReference type="GO" id="GO:0043709">
    <property type="term" value="P:cell adhesion involved in single-species biofilm formation"/>
    <property type="evidence" value="ECO:0007669"/>
    <property type="project" value="TreeGrafter"/>
</dbReference>
<feature type="domain" description="GGDEF" evidence="4">
    <location>
        <begin position="164"/>
        <end position="295"/>
    </location>
</feature>
<protein>
    <recommendedName>
        <fullName evidence="2">diguanylate cyclase</fullName>
        <ecNumber evidence="2">2.7.7.65</ecNumber>
    </recommendedName>
</protein>
<comment type="catalytic activity">
    <reaction evidence="3">
        <text>2 GTP = 3',3'-c-di-GMP + 2 diphosphate</text>
        <dbReference type="Rhea" id="RHEA:24898"/>
        <dbReference type="ChEBI" id="CHEBI:33019"/>
        <dbReference type="ChEBI" id="CHEBI:37565"/>
        <dbReference type="ChEBI" id="CHEBI:58805"/>
        <dbReference type="EC" id="2.7.7.65"/>
    </reaction>
</comment>
<reference evidence="5 6" key="1">
    <citation type="journal article" date="2015" name="Environ. Microbiol.">
        <title>Methane oxidation coupled to nitrate reduction under hypoxia by the Gammaproteobacterium Methylomonas denitrificans, sp. nov. type strain FJG1.</title>
        <authorList>
            <person name="Kits K.D."/>
            <person name="Klotz M.G."/>
            <person name="Stein L.Y."/>
        </authorList>
    </citation>
    <scope>NUCLEOTIDE SEQUENCE [LARGE SCALE GENOMIC DNA]</scope>
    <source>
        <strain evidence="5 6">FJG1</strain>
    </source>
</reference>
<dbReference type="SMART" id="SM00267">
    <property type="entry name" value="GGDEF"/>
    <property type="match status" value="1"/>
</dbReference>
<keyword evidence="6" id="KW-1185">Reference proteome</keyword>
<dbReference type="EMBL" id="CP014476">
    <property type="protein sequence ID" value="AMK75148.1"/>
    <property type="molecule type" value="Genomic_DNA"/>
</dbReference>
<dbReference type="InterPro" id="IPR050469">
    <property type="entry name" value="Diguanylate_Cyclase"/>
</dbReference>
<dbReference type="NCBIfam" id="TIGR00254">
    <property type="entry name" value="GGDEF"/>
    <property type="match status" value="1"/>
</dbReference>
<dbReference type="SUPFAM" id="SSF55073">
    <property type="entry name" value="Nucleotide cyclase"/>
    <property type="match status" value="1"/>
</dbReference>
<dbReference type="AlphaFoldDB" id="A0A140E424"/>
<accession>A0A140E424</accession>
<dbReference type="PANTHER" id="PTHR45138:SF9">
    <property type="entry name" value="DIGUANYLATE CYCLASE DGCM-RELATED"/>
    <property type="match status" value="1"/>
</dbReference>
<dbReference type="Pfam" id="PF00990">
    <property type="entry name" value="GGDEF"/>
    <property type="match status" value="1"/>
</dbReference>
<dbReference type="InterPro" id="IPR000160">
    <property type="entry name" value="GGDEF_dom"/>
</dbReference>
<dbReference type="Gene3D" id="3.30.70.270">
    <property type="match status" value="1"/>
</dbReference>
<name>A0A140E424_9GAMM</name>
<proteinExistence type="predicted"/>
<comment type="cofactor">
    <cofactor evidence="1">
        <name>Mg(2+)</name>
        <dbReference type="ChEBI" id="CHEBI:18420"/>
    </cofactor>
</comment>
<dbReference type="STRING" id="1538553.JT25_001390"/>
<dbReference type="RefSeq" id="WP_036272250.1">
    <property type="nucleotide sequence ID" value="NZ_CP014476.1"/>
</dbReference>
<evidence type="ECO:0000256" key="1">
    <source>
        <dbReference type="ARBA" id="ARBA00001946"/>
    </source>
</evidence>
<dbReference type="FunFam" id="3.30.70.270:FF:000001">
    <property type="entry name" value="Diguanylate cyclase domain protein"/>
    <property type="match status" value="1"/>
</dbReference>
<organism evidence="5 6">
    <name type="scientific">Methylomonas denitrificans</name>
    <dbReference type="NCBI Taxonomy" id="1538553"/>
    <lineage>
        <taxon>Bacteria</taxon>
        <taxon>Pseudomonadati</taxon>
        <taxon>Pseudomonadota</taxon>
        <taxon>Gammaproteobacteria</taxon>
        <taxon>Methylococcales</taxon>
        <taxon>Methylococcaceae</taxon>
        <taxon>Methylomonas</taxon>
    </lineage>
</organism>
<dbReference type="GO" id="GO:0052621">
    <property type="term" value="F:diguanylate cyclase activity"/>
    <property type="evidence" value="ECO:0007669"/>
    <property type="project" value="UniProtKB-EC"/>
</dbReference>
<dbReference type="CDD" id="cd01949">
    <property type="entry name" value="GGDEF"/>
    <property type="match status" value="1"/>
</dbReference>
<dbReference type="GO" id="GO:0005886">
    <property type="term" value="C:plasma membrane"/>
    <property type="evidence" value="ECO:0007669"/>
    <property type="project" value="TreeGrafter"/>
</dbReference>
<dbReference type="KEGG" id="mdn:JT25_001390"/>
<evidence type="ECO:0000313" key="5">
    <source>
        <dbReference type="EMBL" id="AMK75148.1"/>
    </source>
</evidence>
<sequence length="295" mass="33104">MKDKAADLAIVSNKTFEASTAVNLHHYDISSALQTSLEFNELISIFCNKIQNTIPHNGVEYINEEFDLEFKRGVMARHSCSYALKVEEQQLGELKLTRSNRFSRDELKMLESLLCCLIYPLRNATLFQQALKMAFTDPLTKTNNRTAFNDCLLREIKRAERNSQHLSLIFVDVDHFKHINDDYGHGCGDLALSSLAGWLKDSVRGSDAVFRYGGEEFVILLSDTDIDGAMVIGERIRADIESHTLAYGMDVLNLTASLGVASLKGSDSPESLIKRADAAMYQAKQHGRNRIEVGY</sequence>
<dbReference type="InterPro" id="IPR043128">
    <property type="entry name" value="Rev_trsase/Diguanyl_cyclase"/>
</dbReference>